<dbReference type="InterPro" id="IPR018030">
    <property type="entry name" value="Fimbrial_membr_usher_CS"/>
</dbReference>
<evidence type="ECO:0000256" key="5">
    <source>
        <dbReference type="ARBA" id="ARBA00022729"/>
    </source>
</evidence>
<dbReference type="PANTHER" id="PTHR30451:SF3">
    <property type="entry name" value="OUTER MEMBRANE USHER PROTEIN HTRE-RELATED"/>
    <property type="match status" value="1"/>
</dbReference>
<evidence type="ECO:0000313" key="14">
    <source>
        <dbReference type="Proteomes" id="UP000277930"/>
    </source>
</evidence>
<feature type="signal peptide" evidence="9">
    <location>
        <begin position="1"/>
        <end position="21"/>
    </location>
</feature>
<dbReference type="SUPFAM" id="SSF141729">
    <property type="entry name" value="FimD N-terminal domain-like"/>
    <property type="match status" value="1"/>
</dbReference>
<proteinExistence type="inferred from homology"/>
<dbReference type="PANTHER" id="PTHR30451">
    <property type="entry name" value="OUTER MEMBRANE USHER PROTEIN"/>
    <property type="match status" value="1"/>
</dbReference>
<dbReference type="PROSITE" id="PS01151">
    <property type="entry name" value="FIMBRIAL_USHER"/>
    <property type="match status" value="1"/>
</dbReference>
<comment type="subcellular location">
    <subcellularLocation>
        <location evidence="1 8">Cell outer membrane</location>
        <topology evidence="1 8">Multi-pass membrane protein</topology>
    </subcellularLocation>
</comment>
<dbReference type="AlphaFoldDB" id="A0A3S4KWT8"/>
<evidence type="ECO:0000313" key="13">
    <source>
        <dbReference type="Proteomes" id="UP000271797"/>
    </source>
</evidence>
<dbReference type="EMBL" id="LR134238">
    <property type="protein sequence ID" value="VED11630.1"/>
    <property type="molecule type" value="Genomic_DNA"/>
</dbReference>
<dbReference type="GO" id="GO:0015473">
    <property type="term" value="F:fimbrial usher porin activity"/>
    <property type="evidence" value="ECO:0007669"/>
    <property type="project" value="InterPro"/>
</dbReference>
<evidence type="ECO:0000256" key="7">
    <source>
        <dbReference type="ARBA" id="ARBA00023237"/>
    </source>
</evidence>
<dbReference type="GO" id="GO:0009297">
    <property type="term" value="P:pilus assembly"/>
    <property type="evidence" value="ECO:0007669"/>
    <property type="project" value="InterPro"/>
</dbReference>
<dbReference type="EMBL" id="LR134246">
    <property type="protein sequence ID" value="VED37615.1"/>
    <property type="molecule type" value="Genomic_DNA"/>
</dbReference>
<evidence type="ECO:0000256" key="3">
    <source>
        <dbReference type="ARBA" id="ARBA00022448"/>
    </source>
</evidence>
<keyword evidence="7 8" id="KW-0998">Cell outer membrane</keyword>
<comment type="similarity">
    <text evidence="2 8">Belongs to the fimbrial export usher family.</text>
</comment>
<keyword evidence="6 8" id="KW-0472">Membrane</keyword>
<dbReference type="FunFam" id="2.60.40.3110:FF:000001">
    <property type="entry name" value="Putative fimbrial outer membrane usher"/>
    <property type="match status" value="1"/>
</dbReference>
<keyword evidence="3 8" id="KW-0813">Transport</keyword>
<keyword evidence="8" id="KW-1029">Fimbrium biogenesis</keyword>
<gene>
    <name evidence="12" type="primary">fimD_3</name>
    <name evidence="11" type="synonym">fimD_1</name>
    <name evidence="11" type="ORF">NCTC9044_02987</name>
    <name evidence="12" type="ORF">NCTC9702_04949</name>
</gene>
<dbReference type="Gene3D" id="2.60.40.3110">
    <property type="match status" value="1"/>
</dbReference>
<dbReference type="InterPro" id="IPR037224">
    <property type="entry name" value="PapC_N_sf"/>
</dbReference>
<organism evidence="12 14">
    <name type="scientific">Escherichia coli</name>
    <dbReference type="NCBI Taxonomy" id="562"/>
    <lineage>
        <taxon>Bacteria</taxon>
        <taxon>Pseudomonadati</taxon>
        <taxon>Pseudomonadota</taxon>
        <taxon>Gammaproteobacteria</taxon>
        <taxon>Enterobacterales</taxon>
        <taxon>Enterobacteriaceae</taxon>
        <taxon>Escherichia</taxon>
    </lineage>
</organism>
<evidence type="ECO:0000259" key="10">
    <source>
        <dbReference type="Pfam" id="PF13954"/>
    </source>
</evidence>
<dbReference type="Proteomes" id="UP000271797">
    <property type="component" value="Chromosome"/>
</dbReference>
<evidence type="ECO:0000256" key="9">
    <source>
        <dbReference type="SAM" id="SignalP"/>
    </source>
</evidence>
<dbReference type="Pfam" id="PF13954">
    <property type="entry name" value="PapC_N"/>
    <property type="match status" value="1"/>
</dbReference>
<evidence type="ECO:0000313" key="11">
    <source>
        <dbReference type="EMBL" id="VED11630.1"/>
    </source>
</evidence>
<evidence type="ECO:0000313" key="12">
    <source>
        <dbReference type="EMBL" id="VED37615.1"/>
    </source>
</evidence>
<dbReference type="InterPro" id="IPR025885">
    <property type="entry name" value="PapC_N"/>
</dbReference>
<evidence type="ECO:0000256" key="6">
    <source>
        <dbReference type="ARBA" id="ARBA00023136"/>
    </source>
</evidence>
<keyword evidence="4 8" id="KW-0812">Transmembrane</keyword>
<keyword evidence="5 9" id="KW-0732">Signal</keyword>
<dbReference type="Gene3D" id="3.10.20.410">
    <property type="match status" value="1"/>
</dbReference>
<evidence type="ECO:0000256" key="1">
    <source>
        <dbReference type="ARBA" id="ARBA00004571"/>
    </source>
</evidence>
<feature type="domain" description="PapC N-terminal" evidence="10">
    <location>
        <begin position="24"/>
        <end position="159"/>
    </location>
</feature>
<accession>A0A3S4KWT8</accession>
<protein>
    <submittedName>
        <fullName evidence="12">Fimbrial outer membrane usher protein</fullName>
    </submittedName>
</protein>
<name>A0A3S4KWT8_ECOLX</name>
<evidence type="ECO:0000256" key="8">
    <source>
        <dbReference type="RuleBase" id="RU003884"/>
    </source>
</evidence>
<evidence type="ECO:0000256" key="2">
    <source>
        <dbReference type="ARBA" id="ARBA00008064"/>
    </source>
</evidence>
<dbReference type="InterPro" id="IPR000015">
    <property type="entry name" value="Fimb_usher"/>
</dbReference>
<dbReference type="Pfam" id="PF00577">
    <property type="entry name" value="Usher"/>
    <property type="match status" value="1"/>
</dbReference>
<feature type="chain" id="PRO_5033399667" evidence="9">
    <location>
        <begin position="22"/>
        <end position="430"/>
    </location>
</feature>
<reference evidence="13 14" key="1">
    <citation type="submission" date="2018-12" db="EMBL/GenBank/DDBJ databases">
        <authorList>
            <consortium name="Pathogen Informatics"/>
        </authorList>
    </citation>
    <scope>NUCLEOTIDE SEQUENCE [LARGE SCALE GENOMIC DNA]</scope>
    <source>
        <strain evidence="11 13">NCTC9044</strain>
        <strain evidence="12 14">NCTC9702</strain>
    </source>
</reference>
<dbReference type="Proteomes" id="UP000277930">
    <property type="component" value="Chromosome 1"/>
</dbReference>
<dbReference type="GO" id="GO:0009279">
    <property type="term" value="C:cell outer membrane"/>
    <property type="evidence" value="ECO:0007669"/>
    <property type="project" value="UniProtKB-SubCell"/>
</dbReference>
<sequence>MLRTTRWVAAIIFLYSFPGYAEETFDTHFMIGGMKGEKVSEYHFDNKQPLPGNYELDFYVNNQWRGKQDITIPESPVKPCLPKVLLTKLGVKTGNLNTEDNCILLDKAVHGGQYQWDISEHRLNLTVPQAYINELERGYVPPESWDRGIDAFYTSYNLSQYRSYDSNNNSNTASYGRFNSGLNLFSWQLHSDASYSKPDDMKGKWQSNTLYLERGWSQILSTVQIGENYTSSLIFDSLRFSGIRLFRDMQMLPDSMQSFTPLVQGVAQSNALITVSQNGYTIYQKEVPPGPFTIADLQLSGSGSDLDVSIKEADGSVRSFLVPYSSVPNMLQPGVSNFDFIAGRSQIYGVKNQEDFLEANYIYGLNNLLTLYGGTILSDNYNAITLGNGWNTPLGAISFDATRSSSKLNNDTRHEGTSYQVAGDAANLLI</sequence>
<evidence type="ECO:0000256" key="4">
    <source>
        <dbReference type="ARBA" id="ARBA00022692"/>
    </source>
</evidence>